<evidence type="ECO:0000313" key="1">
    <source>
        <dbReference type="EMBL" id="PJZ54224.1"/>
    </source>
</evidence>
<dbReference type="Proteomes" id="UP000232149">
    <property type="component" value="Unassembled WGS sequence"/>
</dbReference>
<gene>
    <name evidence="2" type="ORF">CH376_08515</name>
    <name evidence="1" type="ORF">CH380_06905</name>
</gene>
<dbReference type="AlphaFoldDB" id="A0A2M9YRS4"/>
<dbReference type="EMBL" id="NPDU01000017">
    <property type="protein sequence ID" value="PJZ62384.1"/>
    <property type="molecule type" value="Genomic_DNA"/>
</dbReference>
<organism evidence="1 4">
    <name type="scientific">Leptospira adleri</name>
    <dbReference type="NCBI Taxonomy" id="2023186"/>
    <lineage>
        <taxon>Bacteria</taxon>
        <taxon>Pseudomonadati</taxon>
        <taxon>Spirochaetota</taxon>
        <taxon>Spirochaetia</taxon>
        <taxon>Leptospirales</taxon>
        <taxon>Leptospiraceae</taxon>
        <taxon>Leptospira</taxon>
    </lineage>
</organism>
<evidence type="ECO:0000313" key="3">
    <source>
        <dbReference type="Proteomes" id="UP000232149"/>
    </source>
</evidence>
<dbReference type="EMBL" id="NPDV01000004">
    <property type="protein sequence ID" value="PJZ54224.1"/>
    <property type="molecule type" value="Genomic_DNA"/>
</dbReference>
<dbReference type="RefSeq" id="WP_100784999.1">
    <property type="nucleotide sequence ID" value="NZ_NPDU01000017.1"/>
</dbReference>
<keyword evidence="3" id="KW-1185">Reference proteome</keyword>
<evidence type="ECO:0000313" key="4">
    <source>
        <dbReference type="Proteomes" id="UP000232188"/>
    </source>
</evidence>
<dbReference type="Proteomes" id="UP000232188">
    <property type="component" value="Unassembled WGS sequence"/>
</dbReference>
<proteinExistence type="predicted"/>
<reference evidence="3 4" key="1">
    <citation type="submission" date="2017-07" db="EMBL/GenBank/DDBJ databases">
        <title>Leptospira spp. isolated from tropical soils.</title>
        <authorList>
            <person name="Thibeaux R."/>
            <person name="Iraola G."/>
            <person name="Ferres I."/>
            <person name="Bierque E."/>
            <person name="Girault D."/>
            <person name="Soupe-Gilbert M.-E."/>
            <person name="Picardeau M."/>
            <person name="Goarant C."/>
        </authorList>
    </citation>
    <scope>NUCLEOTIDE SEQUENCE [LARGE SCALE GENOMIC DNA]</scope>
    <source>
        <strain evidence="1 4">FH2-B-C1</strain>
        <strain evidence="2 3">FH2-B-D1</strain>
    </source>
</reference>
<sequence>MNSDSILEQYPFLLDLPDLILKDLDLQVLQIPTPEQKEKIRFLEQKTNSFIVLYKKKCEPKGKHLCKTIRSAELGSDQWKSISQLEEEIQKETESILVAYHRPVLFFEPNRF</sequence>
<evidence type="ECO:0000313" key="2">
    <source>
        <dbReference type="EMBL" id="PJZ62384.1"/>
    </source>
</evidence>
<comment type="caution">
    <text evidence="1">The sequence shown here is derived from an EMBL/GenBank/DDBJ whole genome shotgun (WGS) entry which is preliminary data.</text>
</comment>
<protein>
    <submittedName>
        <fullName evidence="1">Uncharacterized protein</fullName>
    </submittedName>
</protein>
<accession>A0A2M9YRS4</accession>
<name>A0A2M9YRS4_9LEPT</name>